<evidence type="ECO:0000313" key="3">
    <source>
        <dbReference type="Proteomes" id="UP000253141"/>
    </source>
</evidence>
<dbReference type="AlphaFoldDB" id="A0A369I3F2"/>
<proteinExistence type="predicted"/>
<keyword evidence="3" id="KW-1185">Reference proteome</keyword>
<comment type="caution">
    <text evidence="2">The sequence shown here is derived from an EMBL/GenBank/DDBJ whole genome shotgun (WGS) entry which is preliminary data.</text>
</comment>
<feature type="region of interest" description="Disordered" evidence="1">
    <location>
        <begin position="78"/>
        <end position="106"/>
    </location>
</feature>
<evidence type="ECO:0000313" key="2">
    <source>
        <dbReference type="EMBL" id="RDB04249.1"/>
    </source>
</evidence>
<protein>
    <submittedName>
        <fullName evidence="2">Uncharacterized protein</fullName>
    </submittedName>
</protein>
<dbReference type="RefSeq" id="WP_114462792.1">
    <property type="nucleotide sequence ID" value="NZ_QPIW01000018.1"/>
</dbReference>
<reference evidence="2 3" key="1">
    <citation type="submission" date="2018-07" db="EMBL/GenBank/DDBJ databases">
        <title>Genome analysis of Runella aurantiaca.</title>
        <authorList>
            <person name="Yang X."/>
        </authorList>
    </citation>
    <scope>NUCLEOTIDE SEQUENCE [LARGE SCALE GENOMIC DNA]</scope>
    <source>
        <strain evidence="2 3">YX9</strain>
    </source>
</reference>
<name>A0A369I3F2_9BACT</name>
<organism evidence="2 3">
    <name type="scientific">Runella aurantiaca</name>
    <dbReference type="NCBI Taxonomy" id="2282308"/>
    <lineage>
        <taxon>Bacteria</taxon>
        <taxon>Pseudomonadati</taxon>
        <taxon>Bacteroidota</taxon>
        <taxon>Cytophagia</taxon>
        <taxon>Cytophagales</taxon>
        <taxon>Spirosomataceae</taxon>
        <taxon>Runella</taxon>
    </lineage>
</organism>
<gene>
    <name evidence="2" type="ORF">DVG78_19885</name>
</gene>
<dbReference type="OrthoDB" id="962108at2"/>
<dbReference type="EMBL" id="QPIW01000018">
    <property type="protein sequence ID" value="RDB04249.1"/>
    <property type="molecule type" value="Genomic_DNA"/>
</dbReference>
<evidence type="ECO:0000256" key="1">
    <source>
        <dbReference type="SAM" id="MobiDB-lite"/>
    </source>
</evidence>
<accession>A0A369I3F2</accession>
<sequence>MTKGIKLLLFLGVCVALSWGVYECKYYYSYYSDLKDRPWAYSRDENAQLLVGHWQGTFEDPDGVQKTIKLEILEPTTTEERAEKASRRSRRRSGLGSRSDKQGFDGFATVNSQLGKEEYEIYGAVEKEDFHQLHFNFRPKEERKRVLPNFTLGEAKNGIWQNAELRLTLSFSYHKADGASFWNSADPRFDKKVTVTLNRQKQ</sequence>
<dbReference type="Proteomes" id="UP000253141">
    <property type="component" value="Unassembled WGS sequence"/>
</dbReference>